<dbReference type="AlphaFoldDB" id="A0AAW2YSZ7"/>
<dbReference type="InterPro" id="IPR037138">
    <property type="entry name" value="His_deacetylse_dom_sf"/>
</dbReference>
<dbReference type="CDD" id="cd09992">
    <property type="entry name" value="HDAC_classII"/>
    <property type="match status" value="1"/>
</dbReference>
<dbReference type="SUPFAM" id="SSF52768">
    <property type="entry name" value="Arginase/deacetylase"/>
    <property type="match status" value="1"/>
</dbReference>
<comment type="caution">
    <text evidence="2">The sequence shown here is derived from an EMBL/GenBank/DDBJ whole genome shotgun (WGS) entry which is preliminary data.</text>
</comment>
<protein>
    <submittedName>
        <fullName evidence="2">Histone deacetylase</fullName>
    </submittedName>
</protein>
<dbReference type="Pfam" id="PF00850">
    <property type="entry name" value="Hist_deacetyl"/>
    <property type="match status" value="1"/>
</dbReference>
<dbReference type="GO" id="GO:0000118">
    <property type="term" value="C:histone deacetylase complex"/>
    <property type="evidence" value="ECO:0007669"/>
    <property type="project" value="TreeGrafter"/>
</dbReference>
<gene>
    <name evidence="2" type="ORF">AKO1_007052</name>
</gene>
<sequence length="479" mass="53052">MEKEKQCFLKSSHGSQDQIPFKLVEVAQKKMPSFMKKNAAQQALQYKVDVEEVSKKFNVKDVYFEEEGTTGSTIINGNILEPGKVYVVCGTKVSAPILAGYPKCTGIAYDERMQLHQDPKSARNPERPERLREIWQFIRDAGYDDTCLKVDSREATDEEVLLVHTDESLSRVKGLSSLEPSSEGDIYHNNHTSEAALLSAGNLISLMEKVIDGTVDNGFAVIRPPGHHADTNGCSGFCFFNNVAIAARVAQKKHNLKKVVIVDWDVHHGNGTQEIVSKLNLDKDCSILFFSLHRTYSNFYPRTGFVNEISVKDSSGLIVNIPFEDGAYGDGDVLFAFRNIVMPIATEYGPDLVLVSAGFDAVCGDLLGGVNLSPQVYGHLTNMLRCLAGGKLILALEGGYNLRQTAKCVLECLNVLTGKSPSTLPNVINEKKNTHWAPSESHLKMFKEVFSTHASFWDSMKTMQSFFISCEEKMDVSSE</sequence>
<dbReference type="GO" id="GO:0004407">
    <property type="term" value="F:histone deacetylase activity"/>
    <property type="evidence" value="ECO:0007669"/>
    <property type="project" value="TreeGrafter"/>
</dbReference>
<keyword evidence="3" id="KW-1185">Reference proteome</keyword>
<dbReference type="Gene3D" id="3.40.800.20">
    <property type="entry name" value="Histone deacetylase domain"/>
    <property type="match status" value="1"/>
</dbReference>
<dbReference type="InterPro" id="IPR000286">
    <property type="entry name" value="HDACs"/>
</dbReference>
<feature type="domain" description="Histone deacetylase" evidence="1">
    <location>
        <begin position="125"/>
        <end position="415"/>
    </location>
</feature>
<dbReference type="PRINTS" id="PR01270">
    <property type="entry name" value="HDASUPER"/>
</dbReference>
<evidence type="ECO:0000313" key="3">
    <source>
        <dbReference type="Proteomes" id="UP001431209"/>
    </source>
</evidence>
<proteinExistence type="predicted"/>
<name>A0AAW2YSZ7_9EUKA</name>
<evidence type="ECO:0000259" key="1">
    <source>
        <dbReference type="Pfam" id="PF00850"/>
    </source>
</evidence>
<organism evidence="2 3">
    <name type="scientific">Acrasis kona</name>
    <dbReference type="NCBI Taxonomy" id="1008807"/>
    <lineage>
        <taxon>Eukaryota</taxon>
        <taxon>Discoba</taxon>
        <taxon>Heterolobosea</taxon>
        <taxon>Tetramitia</taxon>
        <taxon>Eutetramitia</taxon>
        <taxon>Acrasidae</taxon>
        <taxon>Acrasis</taxon>
    </lineage>
</organism>
<dbReference type="Proteomes" id="UP001431209">
    <property type="component" value="Unassembled WGS sequence"/>
</dbReference>
<dbReference type="PANTHER" id="PTHR10625:SF25">
    <property type="entry name" value="HISTONE DEACETYLASE 18-RELATED"/>
    <property type="match status" value="1"/>
</dbReference>
<dbReference type="EMBL" id="JAOPGA020000624">
    <property type="protein sequence ID" value="KAL0480076.1"/>
    <property type="molecule type" value="Genomic_DNA"/>
</dbReference>
<evidence type="ECO:0000313" key="2">
    <source>
        <dbReference type="EMBL" id="KAL0480076.1"/>
    </source>
</evidence>
<dbReference type="GO" id="GO:0040029">
    <property type="term" value="P:epigenetic regulation of gene expression"/>
    <property type="evidence" value="ECO:0007669"/>
    <property type="project" value="TreeGrafter"/>
</dbReference>
<accession>A0AAW2YSZ7</accession>
<dbReference type="InterPro" id="IPR023696">
    <property type="entry name" value="Ureohydrolase_dom_sf"/>
</dbReference>
<dbReference type="GO" id="GO:0005737">
    <property type="term" value="C:cytoplasm"/>
    <property type="evidence" value="ECO:0007669"/>
    <property type="project" value="TreeGrafter"/>
</dbReference>
<reference evidence="2 3" key="1">
    <citation type="submission" date="2024-03" db="EMBL/GenBank/DDBJ databases">
        <title>The Acrasis kona genome and developmental transcriptomes reveal deep origins of eukaryotic multicellular pathways.</title>
        <authorList>
            <person name="Sheikh S."/>
            <person name="Fu C.-J."/>
            <person name="Brown M.W."/>
            <person name="Baldauf S.L."/>
        </authorList>
    </citation>
    <scope>NUCLEOTIDE SEQUENCE [LARGE SCALE GENOMIC DNA]</scope>
    <source>
        <strain evidence="2 3">ATCC MYA-3509</strain>
    </source>
</reference>
<dbReference type="InterPro" id="IPR023801">
    <property type="entry name" value="His_deacetylse_dom"/>
</dbReference>
<dbReference type="PANTHER" id="PTHR10625">
    <property type="entry name" value="HISTONE DEACETYLASE HDAC1-RELATED"/>
    <property type="match status" value="1"/>
</dbReference>